<keyword evidence="12" id="KW-1185">Reference proteome</keyword>
<feature type="transmembrane region" description="Helical" evidence="10">
    <location>
        <begin position="175"/>
        <end position="196"/>
    </location>
</feature>
<feature type="transmembrane region" description="Helical" evidence="10">
    <location>
        <begin position="40"/>
        <end position="61"/>
    </location>
</feature>
<dbReference type="KEGG" id="tut:107359998"/>
<dbReference type="GO" id="GO:0030148">
    <property type="term" value="P:sphingolipid biosynthetic process"/>
    <property type="evidence" value="ECO:0007669"/>
    <property type="project" value="TreeGrafter"/>
</dbReference>
<evidence type="ECO:0000256" key="3">
    <source>
        <dbReference type="ARBA" id="ARBA00022679"/>
    </source>
</evidence>
<evidence type="ECO:0000256" key="4">
    <source>
        <dbReference type="ARBA" id="ARBA00022692"/>
    </source>
</evidence>
<proteinExistence type="inferred from homology"/>
<dbReference type="OrthoDB" id="434092at2759"/>
<evidence type="ECO:0000256" key="9">
    <source>
        <dbReference type="ARBA" id="ARBA00023160"/>
    </source>
</evidence>
<evidence type="ECO:0000256" key="6">
    <source>
        <dbReference type="ARBA" id="ARBA00022989"/>
    </source>
</evidence>
<keyword evidence="2 10" id="KW-0444">Lipid biosynthesis</keyword>
<evidence type="ECO:0000256" key="7">
    <source>
        <dbReference type="ARBA" id="ARBA00023098"/>
    </source>
</evidence>
<keyword evidence="7 10" id="KW-0443">Lipid metabolism</keyword>
<evidence type="ECO:0000256" key="1">
    <source>
        <dbReference type="ARBA" id="ARBA00004141"/>
    </source>
</evidence>
<keyword evidence="8 10" id="KW-0472">Membrane</keyword>
<comment type="subcellular location">
    <subcellularLocation>
        <location evidence="1">Membrane</location>
        <topology evidence="1">Multi-pass membrane protein</topology>
    </subcellularLocation>
</comment>
<dbReference type="STRING" id="32264.T1K3Q4"/>
<comment type="similarity">
    <text evidence="10">Belongs to the ELO family.</text>
</comment>
<dbReference type="AlphaFoldDB" id="T1K3Q4"/>
<dbReference type="PANTHER" id="PTHR11157">
    <property type="entry name" value="FATTY ACID ACYL TRANSFERASE-RELATED"/>
    <property type="match status" value="1"/>
</dbReference>
<keyword evidence="3 10" id="KW-0808">Transferase</keyword>
<keyword evidence="6 10" id="KW-1133">Transmembrane helix</keyword>
<evidence type="ECO:0000313" key="11">
    <source>
        <dbReference type="EnsemblMetazoa" id="tetur04g09500.1"/>
    </source>
</evidence>
<dbReference type="OMA" id="ICQGINF"/>
<accession>T1K3Q4</accession>
<dbReference type="GO" id="GO:0019367">
    <property type="term" value="P:fatty acid elongation, saturated fatty acid"/>
    <property type="evidence" value="ECO:0007669"/>
    <property type="project" value="TreeGrafter"/>
</dbReference>
<dbReference type="GO" id="GO:0042761">
    <property type="term" value="P:very long-chain fatty acid biosynthetic process"/>
    <property type="evidence" value="ECO:0007669"/>
    <property type="project" value="TreeGrafter"/>
</dbReference>
<dbReference type="GO" id="GO:0034625">
    <property type="term" value="P:fatty acid elongation, monounsaturated fatty acid"/>
    <property type="evidence" value="ECO:0007669"/>
    <property type="project" value="TreeGrafter"/>
</dbReference>
<dbReference type="Pfam" id="PF01151">
    <property type="entry name" value="ELO"/>
    <property type="match status" value="1"/>
</dbReference>
<dbReference type="eggNOG" id="KOG3071">
    <property type="taxonomic scope" value="Eukaryota"/>
</dbReference>
<evidence type="ECO:0000256" key="10">
    <source>
        <dbReference type="RuleBase" id="RU361115"/>
    </source>
</evidence>
<keyword evidence="4 10" id="KW-0812">Transmembrane</keyword>
<sequence>MVVNGSEMSKLNLDYVVNGFWNEYGDPRTFSMPIINGGPWKVFTIVICYLLFVKVFGPIFMKNRPPFDLREVMLLHNSFLIGVNGVGTFVGLWVTDWGSKTFDCSPPEKQDKFDIKISILIWLGWIYFMTKIVDFMDTIFFVLRRKDHQASFLHIFHHGSMPLVAYFGLKFHPGPYSAFLPIFNCFIHFIMYIYYAMACAGPSMKKFLWWKKQLTQIQIVQFMATIVHASYAFFTDGCHYPRLLAFLEGMHATIFLVMFLKFYYRTYTRAPKKVM</sequence>
<name>T1K3Q4_TETUR</name>
<feature type="transmembrane region" description="Helical" evidence="10">
    <location>
        <begin position="115"/>
        <end position="143"/>
    </location>
</feature>
<dbReference type="PANTHER" id="PTHR11157:SF69">
    <property type="entry name" value="ELONGATION OF VERY LONG CHAIN FATTY ACIDS PROTEIN 7"/>
    <property type="match status" value="1"/>
</dbReference>
<dbReference type="GO" id="GO:0005789">
    <property type="term" value="C:endoplasmic reticulum membrane"/>
    <property type="evidence" value="ECO:0007669"/>
    <property type="project" value="TreeGrafter"/>
</dbReference>
<feature type="transmembrane region" description="Helical" evidence="10">
    <location>
        <begin position="240"/>
        <end position="264"/>
    </location>
</feature>
<evidence type="ECO:0000256" key="8">
    <source>
        <dbReference type="ARBA" id="ARBA00023136"/>
    </source>
</evidence>
<reference evidence="11" key="2">
    <citation type="submission" date="2015-06" db="UniProtKB">
        <authorList>
            <consortium name="EnsemblMetazoa"/>
        </authorList>
    </citation>
    <scope>IDENTIFICATION</scope>
</reference>
<comment type="catalytic activity">
    <reaction evidence="10">
        <text>a very-long-chain acyl-CoA + malonyl-CoA + H(+) = a very-long-chain 3-oxoacyl-CoA + CO2 + CoA</text>
        <dbReference type="Rhea" id="RHEA:32727"/>
        <dbReference type="ChEBI" id="CHEBI:15378"/>
        <dbReference type="ChEBI" id="CHEBI:16526"/>
        <dbReference type="ChEBI" id="CHEBI:57287"/>
        <dbReference type="ChEBI" id="CHEBI:57384"/>
        <dbReference type="ChEBI" id="CHEBI:90725"/>
        <dbReference type="ChEBI" id="CHEBI:90736"/>
        <dbReference type="EC" id="2.3.1.199"/>
    </reaction>
</comment>
<keyword evidence="5 10" id="KW-0276">Fatty acid metabolism</keyword>
<evidence type="ECO:0000256" key="2">
    <source>
        <dbReference type="ARBA" id="ARBA00022516"/>
    </source>
</evidence>
<reference evidence="12" key="1">
    <citation type="submission" date="2011-08" db="EMBL/GenBank/DDBJ databases">
        <authorList>
            <person name="Rombauts S."/>
        </authorList>
    </citation>
    <scope>NUCLEOTIDE SEQUENCE</scope>
    <source>
        <strain evidence="12">London</strain>
    </source>
</reference>
<organism evidence="11 12">
    <name type="scientific">Tetranychus urticae</name>
    <name type="common">Two-spotted spider mite</name>
    <dbReference type="NCBI Taxonomy" id="32264"/>
    <lineage>
        <taxon>Eukaryota</taxon>
        <taxon>Metazoa</taxon>
        <taxon>Ecdysozoa</taxon>
        <taxon>Arthropoda</taxon>
        <taxon>Chelicerata</taxon>
        <taxon>Arachnida</taxon>
        <taxon>Acari</taxon>
        <taxon>Acariformes</taxon>
        <taxon>Trombidiformes</taxon>
        <taxon>Prostigmata</taxon>
        <taxon>Eleutherengona</taxon>
        <taxon>Raphignathae</taxon>
        <taxon>Tetranychoidea</taxon>
        <taxon>Tetranychidae</taxon>
        <taxon>Tetranychus</taxon>
    </lineage>
</organism>
<feature type="transmembrane region" description="Helical" evidence="10">
    <location>
        <begin position="150"/>
        <end position="169"/>
    </location>
</feature>
<dbReference type="EMBL" id="CAEY01001358">
    <property type="status" value="NOT_ANNOTATED_CDS"/>
    <property type="molecule type" value="Genomic_DNA"/>
</dbReference>
<feature type="transmembrane region" description="Helical" evidence="10">
    <location>
        <begin position="73"/>
        <end position="95"/>
    </location>
</feature>
<dbReference type="Proteomes" id="UP000015104">
    <property type="component" value="Unassembled WGS sequence"/>
</dbReference>
<dbReference type="GO" id="GO:0009922">
    <property type="term" value="F:fatty acid elongase activity"/>
    <property type="evidence" value="ECO:0007669"/>
    <property type="project" value="UniProtKB-EC"/>
</dbReference>
<dbReference type="InterPro" id="IPR002076">
    <property type="entry name" value="ELO_fam"/>
</dbReference>
<gene>
    <name evidence="11" type="primary">107359998</name>
</gene>
<evidence type="ECO:0000256" key="5">
    <source>
        <dbReference type="ARBA" id="ARBA00022832"/>
    </source>
</evidence>
<dbReference type="GO" id="GO:0034626">
    <property type="term" value="P:fatty acid elongation, polyunsaturated fatty acid"/>
    <property type="evidence" value="ECO:0007669"/>
    <property type="project" value="TreeGrafter"/>
</dbReference>
<keyword evidence="9 10" id="KW-0275">Fatty acid biosynthesis</keyword>
<feature type="transmembrane region" description="Helical" evidence="10">
    <location>
        <begin position="217"/>
        <end position="234"/>
    </location>
</feature>
<dbReference type="EC" id="2.3.1.199" evidence="10"/>
<dbReference type="HOGENOM" id="CLU_048483_0_0_1"/>
<evidence type="ECO:0000313" key="12">
    <source>
        <dbReference type="Proteomes" id="UP000015104"/>
    </source>
</evidence>
<dbReference type="EnsemblMetazoa" id="tetur04g09500.1">
    <property type="protein sequence ID" value="tetur04g09500.1"/>
    <property type="gene ID" value="tetur04g09500"/>
</dbReference>
<protein>
    <recommendedName>
        <fullName evidence="10">Elongation of very long chain fatty acids protein</fullName>
        <ecNumber evidence="10">2.3.1.199</ecNumber>
    </recommendedName>
    <alternativeName>
        <fullName evidence="10">Very-long-chain 3-oxoacyl-CoA synthase</fullName>
    </alternativeName>
</protein>